<dbReference type="EMBL" id="JXCL01000042">
    <property type="protein sequence ID" value="KIL10650.1"/>
    <property type="molecule type" value="Genomic_DNA"/>
</dbReference>
<accession>A0AB34QT65</accession>
<organism evidence="1 2">
    <name type="scientific">Bacillus pumilus</name>
    <name type="common">Bacillus mesentericus</name>
    <dbReference type="NCBI Taxonomy" id="1408"/>
    <lineage>
        <taxon>Bacteria</taxon>
        <taxon>Bacillati</taxon>
        <taxon>Bacillota</taxon>
        <taxon>Bacilli</taxon>
        <taxon>Bacillales</taxon>
        <taxon>Bacillaceae</taxon>
        <taxon>Bacillus</taxon>
    </lineage>
</organism>
<sequence>MSLPFCFVMNVQVLVLKVIGVQNSNQVMFLGSSLLRFFCGAL</sequence>
<name>A0AB34QT65_BACPU</name>
<reference evidence="1 2" key="1">
    <citation type="submission" date="2014-12" db="EMBL/GenBank/DDBJ databases">
        <title>Draft Genome Sequences of Five Spore-Forming Food Isolates of Bacillus pumilus.</title>
        <authorList>
            <person name="de Jong A."/>
            <person name="van Heel A.J."/>
            <person name="Montalban-Lopez M."/>
            <person name="Krawczyk A.O."/>
            <person name="Berendsen E.M."/>
            <person name="Wells-Bennik M."/>
            <person name="Kuipers O.P."/>
        </authorList>
    </citation>
    <scope>NUCLEOTIDE SEQUENCE [LARGE SCALE GENOMIC DNA]</scope>
    <source>
        <strain evidence="1 2">B4127</strain>
    </source>
</reference>
<protein>
    <submittedName>
        <fullName evidence="1">Uncharacterized protein</fullName>
    </submittedName>
</protein>
<evidence type="ECO:0000313" key="2">
    <source>
        <dbReference type="Proteomes" id="UP000031978"/>
    </source>
</evidence>
<gene>
    <name evidence="1" type="ORF">B4127_2819</name>
</gene>
<dbReference type="AlphaFoldDB" id="A0AB34QT65"/>
<evidence type="ECO:0000313" key="1">
    <source>
        <dbReference type="EMBL" id="KIL10650.1"/>
    </source>
</evidence>
<proteinExistence type="predicted"/>
<comment type="caution">
    <text evidence="1">The sequence shown here is derived from an EMBL/GenBank/DDBJ whole genome shotgun (WGS) entry which is preliminary data.</text>
</comment>
<dbReference type="Proteomes" id="UP000031978">
    <property type="component" value="Unassembled WGS sequence"/>
</dbReference>